<dbReference type="Gene3D" id="3.40.1400.10">
    <property type="entry name" value="Sugar-phosphate isomerase, RpiB/LacA/LacB"/>
    <property type="match status" value="1"/>
</dbReference>
<dbReference type="SUPFAM" id="SSF89623">
    <property type="entry name" value="Ribose/Galactose isomerase RpiB/AlsB"/>
    <property type="match status" value="1"/>
</dbReference>
<feature type="active site" description="Proton acceptor" evidence="2">
    <location>
        <position position="66"/>
    </location>
</feature>
<dbReference type="PIRSF" id="PIRSF005384">
    <property type="entry name" value="RpiB_LacA_B"/>
    <property type="match status" value="1"/>
</dbReference>
<dbReference type="InterPro" id="IPR003500">
    <property type="entry name" value="RpiB_LacA_LacB"/>
</dbReference>
<protein>
    <submittedName>
        <fullName evidence="3">RpiB/LacA/LacB family sugar-phosphate isomerase</fullName>
    </submittedName>
</protein>
<dbReference type="PANTHER" id="PTHR30345:SF0">
    <property type="entry name" value="DNA DAMAGE-REPAIR_TOLERATION PROTEIN DRT102"/>
    <property type="match status" value="1"/>
</dbReference>
<evidence type="ECO:0000256" key="1">
    <source>
        <dbReference type="ARBA" id="ARBA00008754"/>
    </source>
</evidence>
<reference evidence="3 4" key="1">
    <citation type="submission" date="2020-07" db="EMBL/GenBank/DDBJ databases">
        <title>Huge and variable diversity of episymbiotic CPR bacteria and DPANN archaea in groundwater ecosystems.</title>
        <authorList>
            <person name="He C.Y."/>
            <person name="Keren R."/>
            <person name="Whittaker M."/>
            <person name="Farag I.F."/>
            <person name="Doudna J."/>
            <person name="Cate J.H.D."/>
            <person name="Banfield J.F."/>
        </authorList>
    </citation>
    <scope>NUCLEOTIDE SEQUENCE [LARGE SCALE GENOMIC DNA]</scope>
    <source>
        <strain evidence="3">NC_groundwater_541_Ag_S-0.1um_46_50</strain>
    </source>
</reference>
<name>A0A7T5RJR3_9BACT</name>
<dbReference type="NCBIfam" id="NF004051">
    <property type="entry name" value="PRK05571.1"/>
    <property type="match status" value="1"/>
</dbReference>
<feature type="active site" description="Proton donor" evidence="2">
    <location>
        <position position="99"/>
    </location>
</feature>
<evidence type="ECO:0000313" key="3">
    <source>
        <dbReference type="EMBL" id="QQG45388.1"/>
    </source>
</evidence>
<gene>
    <name evidence="3" type="ORF">HYW89_00405</name>
</gene>
<evidence type="ECO:0000256" key="2">
    <source>
        <dbReference type="PIRSR" id="PIRSR005384-1"/>
    </source>
</evidence>
<comment type="similarity">
    <text evidence="1">Belongs to the LacAB/RpiB family.</text>
</comment>
<evidence type="ECO:0000313" key="4">
    <source>
        <dbReference type="Proteomes" id="UP000595618"/>
    </source>
</evidence>
<dbReference type="GO" id="GO:0009052">
    <property type="term" value="P:pentose-phosphate shunt, non-oxidative branch"/>
    <property type="evidence" value="ECO:0007669"/>
    <property type="project" value="TreeGrafter"/>
</dbReference>
<organism evidence="3 4">
    <name type="scientific">Candidatus Sungiibacteriota bacterium</name>
    <dbReference type="NCBI Taxonomy" id="2750080"/>
    <lineage>
        <taxon>Bacteria</taxon>
        <taxon>Candidatus Sungiibacteriota</taxon>
    </lineage>
</organism>
<proteinExistence type="inferred from homology"/>
<dbReference type="NCBIfam" id="TIGR00689">
    <property type="entry name" value="rpiB_lacA_lacB"/>
    <property type="match status" value="1"/>
</dbReference>
<dbReference type="AlphaFoldDB" id="A0A7T5RJR3"/>
<accession>A0A7T5RJR3</accession>
<dbReference type="InterPro" id="IPR036569">
    <property type="entry name" value="RpiB_LacA_LacB_sf"/>
</dbReference>
<dbReference type="EMBL" id="CP066690">
    <property type="protein sequence ID" value="QQG45388.1"/>
    <property type="molecule type" value="Genomic_DNA"/>
</dbReference>
<dbReference type="Pfam" id="PF02502">
    <property type="entry name" value="LacAB_rpiB"/>
    <property type="match status" value="1"/>
</dbReference>
<dbReference type="Proteomes" id="UP000595618">
    <property type="component" value="Chromosome"/>
</dbReference>
<sequence>MIYFAADHRGFKLKEELKKYLVEQGHEVEDVGAFSYDKDDDYVDFAREASEKIAENPSLHKGIFICGSGHGMNMVADKYRSIRAALCFNRQVAAQSREHEDANVLILASDWLESEEAKDIVTVWLGKSFSGEERHIRRLKKIEEIEEHNFR</sequence>
<keyword evidence="3" id="KW-0413">Isomerase</keyword>
<dbReference type="GO" id="GO:0004751">
    <property type="term" value="F:ribose-5-phosphate isomerase activity"/>
    <property type="evidence" value="ECO:0007669"/>
    <property type="project" value="TreeGrafter"/>
</dbReference>
<dbReference type="GO" id="GO:0019316">
    <property type="term" value="P:D-allose catabolic process"/>
    <property type="evidence" value="ECO:0007669"/>
    <property type="project" value="TreeGrafter"/>
</dbReference>
<dbReference type="PANTHER" id="PTHR30345">
    <property type="entry name" value="RIBOSE-5-PHOSPHATE ISOMERASE B"/>
    <property type="match status" value="1"/>
</dbReference>